<reference evidence="2 3" key="1">
    <citation type="submission" date="2019-02" db="EMBL/GenBank/DDBJ databases">
        <title>Deep-cultivation of Planctomycetes and their phenomic and genomic characterization uncovers novel biology.</title>
        <authorList>
            <person name="Wiegand S."/>
            <person name="Jogler M."/>
            <person name="Boedeker C."/>
            <person name="Pinto D."/>
            <person name="Vollmers J."/>
            <person name="Rivas-Marin E."/>
            <person name="Kohn T."/>
            <person name="Peeters S.H."/>
            <person name="Heuer A."/>
            <person name="Rast P."/>
            <person name="Oberbeckmann S."/>
            <person name="Bunk B."/>
            <person name="Jeske O."/>
            <person name="Meyerdierks A."/>
            <person name="Storesund J.E."/>
            <person name="Kallscheuer N."/>
            <person name="Luecker S."/>
            <person name="Lage O.M."/>
            <person name="Pohl T."/>
            <person name="Merkel B.J."/>
            <person name="Hornburger P."/>
            <person name="Mueller R.-W."/>
            <person name="Bruemmer F."/>
            <person name="Labrenz M."/>
            <person name="Spormann A.M."/>
            <person name="Op den Camp H."/>
            <person name="Overmann J."/>
            <person name="Amann R."/>
            <person name="Jetten M.S.M."/>
            <person name="Mascher T."/>
            <person name="Medema M.H."/>
            <person name="Devos D.P."/>
            <person name="Kaster A.-K."/>
            <person name="Ovreas L."/>
            <person name="Rohde M."/>
            <person name="Galperin M.Y."/>
            <person name="Jogler C."/>
        </authorList>
    </citation>
    <scope>NUCLEOTIDE SEQUENCE [LARGE SCALE GENOMIC DNA]</scope>
    <source>
        <strain evidence="2 3">Pan189</strain>
    </source>
</reference>
<evidence type="ECO:0000259" key="1">
    <source>
        <dbReference type="Pfam" id="PF08241"/>
    </source>
</evidence>
<protein>
    <submittedName>
        <fullName evidence="2">Demethylmenaquinone methyltransferase</fullName>
        <ecNumber evidence="2">2.1.1.163</ecNumber>
    </submittedName>
</protein>
<dbReference type="GO" id="GO:0032259">
    <property type="term" value="P:methylation"/>
    <property type="evidence" value="ECO:0007669"/>
    <property type="project" value="UniProtKB-KW"/>
</dbReference>
<dbReference type="Proteomes" id="UP000317318">
    <property type="component" value="Chromosome"/>
</dbReference>
<keyword evidence="3" id="KW-1185">Reference proteome</keyword>
<dbReference type="Pfam" id="PF08241">
    <property type="entry name" value="Methyltransf_11"/>
    <property type="match status" value="1"/>
</dbReference>
<dbReference type="AlphaFoldDB" id="A0A517QY67"/>
<organism evidence="2 3">
    <name type="scientific">Stratiformator vulcanicus</name>
    <dbReference type="NCBI Taxonomy" id="2527980"/>
    <lineage>
        <taxon>Bacteria</taxon>
        <taxon>Pseudomonadati</taxon>
        <taxon>Planctomycetota</taxon>
        <taxon>Planctomycetia</taxon>
        <taxon>Planctomycetales</taxon>
        <taxon>Planctomycetaceae</taxon>
        <taxon>Stratiformator</taxon>
    </lineage>
</organism>
<dbReference type="SUPFAM" id="SSF53335">
    <property type="entry name" value="S-adenosyl-L-methionine-dependent methyltransferases"/>
    <property type="match status" value="1"/>
</dbReference>
<dbReference type="InterPro" id="IPR029063">
    <property type="entry name" value="SAM-dependent_MTases_sf"/>
</dbReference>
<keyword evidence="2" id="KW-0489">Methyltransferase</keyword>
<dbReference type="CDD" id="cd02440">
    <property type="entry name" value="AdoMet_MTases"/>
    <property type="match status" value="1"/>
</dbReference>
<name>A0A517QY67_9PLAN</name>
<sequence>MIDSEISALDAREAAFDEEYETMLRGVPSEPGHRVLDVGCGRGFFTRLLSGLNPSATILGVDTDVNALENAHSVCVNQLGRDVAFLNASAYRMPIPPEFFDLVFFAYSLETLSNHERLFKEMNRVLKPGGRLVILEDDGMHRMVLPLDPRDEGIVQQALATAFERRSAGIDGLCFSRYAYRILKRNGWRNPKRYSFGFDRLSPLSRIDRRFFDIALTELWSLVGDHTPEHERARLKSMLVPGGRDYIVDRPEFSATLFTSLIMAKKDGSNFSNAASCSAIDRVPMKPR</sequence>
<dbReference type="KEGG" id="svp:Pan189_09130"/>
<evidence type="ECO:0000313" key="2">
    <source>
        <dbReference type="EMBL" id="QDT36553.1"/>
    </source>
</evidence>
<accession>A0A517QY67</accession>
<dbReference type="EC" id="2.1.1.163" evidence="2"/>
<dbReference type="PANTHER" id="PTHR43591">
    <property type="entry name" value="METHYLTRANSFERASE"/>
    <property type="match status" value="1"/>
</dbReference>
<dbReference type="PANTHER" id="PTHR43591:SF24">
    <property type="entry name" value="2-METHOXY-6-POLYPRENYL-1,4-BENZOQUINOL METHYLASE, MITOCHONDRIAL"/>
    <property type="match status" value="1"/>
</dbReference>
<feature type="domain" description="Methyltransferase type 11" evidence="1">
    <location>
        <begin position="36"/>
        <end position="134"/>
    </location>
</feature>
<dbReference type="RefSeq" id="WP_310821068.1">
    <property type="nucleotide sequence ID" value="NZ_CP036268.1"/>
</dbReference>
<dbReference type="InterPro" id="IPR013216">
    <property type="entry name" value="Methyltransf_11"/>
</dbReference>
<gene>
    <name evidence="2" type="primary">ubiE_1</name>
    <name evidence="2" type="ORF">Pan189_09130</name>
</gene>
<dbReference type="Gene3D" id="3.40.50.150">
    <property type="entry name" value="Vaccinia Virus protein VP39"/>
    <property type="match status" value="1"/>
</dbReference>
<dbReference type="GO" id="GO:0008757">
    <property type="term" value="F:S-adenosylmethionine-dependent methyltransferase activity"/>
    <property type="evidence" value="ECO:0007669"/>
    <property type="project" value="InterPro"/>
</dbReference>
<keyword evidence="2" id="KW-0808">Transferase</keyword>
<dbReference type="EMBL" id="CP036268">
    <property type="protein sequence ID" value="QDT36553.1"/>
    <property type="molecule type" value="Genomic_DNA"/>
</dbReference>
<evidence type="ECO:0000313" key="3">
    <source>
        <dbReference type="Proteomes" id="UP000317318"/>
    </source>
</evidence>
<proteinExistence type="predicted"/>
<dbReference type="GO" id="GO:0043770">
    <property type="term" value="F:demethylmenaquinone methyltransferase activity"/>
    <property type="evidence" value="ECO:0007669"/>
    <property type="project" value="UniProtKB-EC"/>
</dbReference>